<dbReference type="InterPro" id="IPR029044">
    <property type="entry name" value="Nucleotide-diphossugar_trans"/>
</dbReference>
<keyword evidence="2" id="KW-0548">Nucleotidyltransferase</keyword>
<comment type="caution">
    <text evidence="2">The sequence shown here is derived from an EMBL/GenBank/DDBJ whole genome shotgun (WGS) entry which is preliminary data.</text>
</comment>
<keyword evidence="2" id="KW-0808">Transferase</keyword>
<organism evidence="2 3">
    <name type="scientific">Marinicrinis lubricantis</name>
    <dbReference type="NCBI Taxonomy" id="2086470"/>
    <lineage>
        <taxon>Bacteria</taxon>
        <taxon>Bacillati</taxon>
        <taxon>Bacillota</taxon>
        <taxon>Bacilli</taxon>
        <taxon>Bacillales</taxon>
        <taxon>Paenibacillaceae</taxon>
    </lineage>
</organism>
<evidence type="ECO:0000259" key="1">
    <source>
        <dbReference type="Pfam" id="PF12804"/>
    </source>
</evidence>
<dbReference type="Pfam" id="PF12804">
    <property type="entry name" value="NTP_transf_3"/>
    <property type="match status" value="1"/>
</dbReference>
<sequence>MLTGVILAGGLPMNSEQVEQAHFQSSALRECIETQVHTMSRLCSEVMVVTDYPIHLVKCFGSQIRIVTDFYQSKGPMSGLHAALSLARHKALWIVDCRLVHISEEAGLYMYRKLLNTGSDAVVPIIKDKPHPLYAVYAKRNVDKLITLIEGGVTRIEEFLHFLKTAYITEEEAEAYHIHFEVTKCLAN</sequence>
<dbReference type="RefSeq" id="WP_379894367.1">
    <property type="nucleotide sequence ID" value="NZ_CBCSCT010000057.1"/>
</dbReference>
<evidence type="ECO:0000313" key="2">
    <source>
        <dbReference type="EMBL" id="MFC5987043.1"/>
    </source>
</evidence>
<dbReference type="EMBL" id="JBHSQV010000148">
    <property type="protein sequence ID" value="MFC5987043.1"/>
    <property type="molecule type" value="Genomic_DNA"/>
</dbReference>
<protein>
    <submittedName>
        <fullName evidence="2">Molybdenum cofactor guanylyltransferase</fullName>
    </submittedName>
</protein>
<dbReference type="Gene3D" id="3.90.550.10">
    <property type="entry name" value="Spore Coat Polysaccharide Biosynthesis Protein SpsA, Chain A"/>
    <property type="match status" value="1"/>
</dbReference>
<proteinExistence type="predicted"/>
<dbReference type="Proteomes" id="UP001596250">
    <property type="component" value="Unassembled WGS sequence"/>
</dbReference>
<dbReference type="InterPro" id="IPR025877">
    <property type="entry name" value="MobA-like_NTP_Trfase"/>
</dbReference>
<keyword evidence="3" id="KW-1185">Reference proteome</keyword>
<reference evidence="3" key="1">
    <citation type="journal article" date="2019" name="Int. J. Syst. Evol. Microbiol.">
        <title>The Global Catalogue of Microorganisms (GCM) 10K type strain sequencing project: providing services to taxonomists for standard genome sequencing and annotation.</title>
        <authorList>
            <consortium name="The Broad Institute Genomics Platform"/>
            <consortium name="The Broad Institute Genome Sequencing Center for Infectious Disease"/>
            <person name="Wu L."/>
            <person name="Ma J."/>
        </authorList>
    </citation>
    <scope>NUCLEOTIDE SEQUENCE [LARGE SCALE GENOMIC DNA]</scope>
    <source>
        <strain evidence="3">CCM 8749</strain>
    </source>
</reference>
<dbReference type="GO" id="GO:0016779">
    <property type="term" value="F:nucleotidyltransferase activity"/>
    <property type="evidence" value="ECO:0007669"/>
    <property type="project" value="UniProtKB-KW"/>
</dbReference>
<gene>
    <name evidence="2" type="ORF">ACFPXP_11525</name>
</gene>
<dbReference type="SUPFAM" id="SSF53448">
    <property type="entry name" value="Nucleotide-diphospho-sugar transferases"/>
    <property type="match status" value="1"/>
</dbReference>
<evidence type="ECO:0000313" key="3">
    <source>
        <dbReference type="Proteomes" id="UP001596250"/>
    </source>
</evidence>
<feature type="domain" description="MobA-like NTP transferase" evidence="1">
    <location>
        <begin position="4"/>
        <end position="149"/>
    </location>
</feature>
<accession>A0ABW1IQB3</accession>
<name>A0ABW1IQB3_9BACL</name>